<dbReference type="InterPro" id="IPR052635">
    <property type="entry name" value="Sec_Metab_Biosynth_Reg"/>
</dbReference>
<dbReference type="CDD" id="cd14688">
    <property type="entry name" value="bZIP_YAP"/>
    <property type="match status" value="1"/>
</dbReference>
<dbReference type="EMBL" id="LCWV01000011">
    <property type="protein sequence ID" value="PWI69742.1"/>
    <property type="molecule type" value="Genomic_DNA"/>
</dbReference>
<reference evidence="2 3" key="1">
    <citation type="journal article" date="2016" name="Front. Microbiol.">
        <title>Genome and transcriptome sequences reveal the specific parasitism of the nematophagous Purpureocillium lilacinum 36-1.</title>
        <authorList>
            <person name="Xie J."/>
            <person name="Li S."/>
            <person name="Mo C."/>
            <person name="Xiao X."/>
            <person name="Peng D."/>
            <person name="Wang G."/>
            <person name="Xiao Y."/>
        </authorList>
    </citation>
    <scope>NUCLEOTIDE SEQUENCE [LARGE SCALE GENOMIC DNA]</scope>
    <source>
        <strain evidence="2 3">36-1</strain>
    </source>
</reference>
<evidence type="ECO:0000313" key="2">
    <source>
        <dbReference type="EMBL" id="PWI69742.1"/>
    </source>
</evidence>
<accession>A0A2U3E5G7</accession>
<feature type="compositionally biased region" description="Low complexity" evidence="1">
    <location>
        <begin position="100"/>
        <end position="114"/>
    </location>
</feature>
<name>A0A2U3E5G7_PURLI</name>
<proteinExistence type="predicted"/>
<dbReference type="PANTHER" id="PTHR39607">
    <property type="entry name" value="XANTHOCILLIN BIOSYNTHESIS CLUSTER TRANSCRIPTION FACTOR XANC-RELATED"/>
    <property type="match status" value="1"/>
</dbReference>
<evidence type="ECO:0000313" key="3">
    <source>
        <dbReference type="Proteomes" id="UP000245956"/>
    </source>
</evidence>
<feature type="region of interest" description="Disordered" evidence="1">
    <location>
        <begin position="88"/>
        <end position="114"/>
    </location>
</feature>
<evidence type="ECO:0008006" key="4">
    <source>
        <dbReference type="Google" id="ProtNLM"/>
    </source>
</evidence>
<comment type="caution">
    <text evidence="2">The sequence shown here is derived from an EMBL/GenBank/DDBJ whole genome shotgun (WGS) entry which is preliminary data.</text>
</comment>
<dbReference type="Proteomes" id="UP000245956">
    <property type="component" value="Unassembled WGS sequence"/>
</dbReference>
<gene>
    <name evidence="2" type="ORF">PCL_00654</name>
</gene>
<organism evidence="2 3">
    <name type="scientific">Purpureocillium lilacinum</name>
    <name type="common">Paecilomyces lilacinus</name>
    <dbReference type="NCBI Taxonomy" id="33203"/>
    <lineage>
        <taxon>Eukaryota</taxon>
        <taxon>Fungi</taxon>
        <taxon>Dikarya</taxon>
        <taxon>Ascomycota</taxon>
        <taxon>Pezizomycotina</taxon>
        <taxon>Sordariomycetes</taxon>
        <taxon>Hypocreomycetidae</taxon>
        <taxon>Hypocreales</taxon>
        <taxon>Ophiocordycipitaceae</taxon>
        <taxon>Purpureocillium</taxon>
    </lineage>
</organism>
<evidence type="ECO:0000256" key="1">
    <source>
        <dbReference type="SAM" id="MobiDB-lite"/>
    </source>
</evidence>
<sequence length="412" mass="44765">MPPSSEDKEDDWTCISDRVSRKRVQNRIAQRNRRKNLKKRLEELEQTAGQGLRPCTPREEDQESNVAILLKLLAWSLEVNGGSPTGPAIRQVVASSPPMSQSTAAPISSSTSSDGLLSKLSANYVGDTTSPDGIMSSSPQPTTPTDLEFLSLLGRSCGSDVLQVSPAWNHDPSTALSKEAWSNSVLIEPVALEEGEMPTLEVSNLVSPASIAAGPATFPTGRLRQPETPEQCRLDVLERTMRAVRDSEFGSLDCLVAEYYTANMDGRPEMALMRRLDRNRRLLHLLASLQRDLPTWTQWEAQAYKDEILRSTESIIAAERASLGNDTELEAMLRSTLTTGASLPALTLLSDTFQTLAPNTCNLLLALVGTHASDRDNLAGLAMTITCLGVSRRITEAGLTGVCKLMLQGLCS</sequence>
<protein>
    <recommendedName>
        <fullName evidence="4">BZIP domain-containing protein</fullName>
    </recommendedName>
</protein>
<dbReference type="PANTHER" id="PTHR39607:SF1">
    <property type="entry name" value="B-ZIP TRANSCRIPTION FACTOR (EUROFUNG)"/>
    <property type="match status" value="1"/>
</dbReference>
<dbReference type="AlphaFoldDB" id="A0A2U3E5G7"/>